<dbReference type="AlphaFoldDB" id="A0A2P8C9H7"/>
<dbReference type="PANTHER" id="PTHR12121:SF36">
    <property type="entry name" value="ENDONUCLEASE_EXONUCLEASE_PHOSPHATASE DOMAIN-CONTAINING PROTEIN"/>
    <property type="match status" value="1"/>
</dbReference>
<protein>
    <submittedName>
        <fullName evidence="3 4">Endonuclease</fullName>
    </submittedName>
</protein>
<dbReference type="EMBL" id="PYGC01000008">
    <property type="protein sequence ID" value="PSK81618.1"/>
    <property type="molecule type" value="Genomic_DNA"/>
</dbReference>
<evidence type="ECO:0000259" key="2">
    <source>
        <dbReference type="Pfam" id="PF03372"/>
    </source>
</evidence>
<keyword evidence="4" id="KW-0540">Nuclease</keyword>
<evidence type="ECO:0000313" key="5">
    <source>
        <dbReference type="Proteomes" id="UP000240621"/>
    </source>
</evidence>
<organism evidence="4 5">
    <name type="scientific">Prolixibacter denitrificans</name>
    <dbReference type="NCBI Taxonomy" id="1541063"/>
    <lineage>
        <taxon>Bacteria</taxon>
        <taxon>Pseudomonadati</taxon>
        <taxon>Bacteroidota</taxon>
        <taxon>Bacteroidia</taxon>
        <taxon>Marinilabiliales</taxon>
        <taxon>Prolixibacteraceae</taxon>
        <taxon>Prolixibacter</taxon>
    </lineage>
</organism>
<keyword evidence="1" id="KW-0732">Signal</keyword>
<evidence type="ECO:0000256" key="1">
    <source>
        <dbReference type="SAM" id="SignalP"/>
    </source>
</evidence>
<dbReference type="PANTHER" id="PTHR12121">
    <property type="entry name" value="CARBON CATABOLITE REPRESSOR PROTEIN 4"/>
    <property type="match status" value="1"/>
</dbReference>
<dbReference type="SUPFAM" id="SSF56219">
    <property type="entry name" value="DNase I-like"/>
    <property type="match status" value="1"/>
</dbReference>
<dbReference type="InterPro" id="IPR050410">
    <property type="entry name" value="CCR4/nocturin_mRNA_transcr"/>
</dbReference>
<feature type="chain" id="PRO_5015153295" evidence="1">
    <location>
        <begin position="20"/>
        <end position="282"/>
    </location>
</feature>
<sequence>MKKLFFLILVIGSIQVAQAQNLKLMTYNLRLALASDGLNSWENRKDFMVDQLNFYAPDIFGTQEGLPNQIDYLNKELKDYQSIGQGREGGSKGEHVAVFYNANRFKVLVHHTFWLSETPDKVSKGWDAAYLRICTYGLFYDKLTHESFWVFNTHLDNRGELARKNGVALVLKKINEINTANLPVILMGDLNSTPESDVIQEIDKSFNQSKSLSEIKPFGPAATFNGFQWDVKPTNRIDYIFIRKGAPIAVKKYAVLRDSRDHRFPSDHFPVFVEVTFTNSDK</sequence>
<feature type="signal peptide" evidence="1">
    <location>
        <begin position="1"/>
        <end position="19"/>
    </location>
</feature>
<dbReference type="GO" id="GO:0000175">
    <property type="term" value="F:3'-5'-RNA exonuclease activity"/>
    <property type="evidence" value="ECO:0007669"/>
    <property type="project" value="TreeGrafter"/>
</dbReference>
<dbReference type="RefSeq" id="WP_106542927.1">
    <property type="nucleotide sequence ID" value="NZ_BLAU01000001.1"/>
</dbReference>
<dbReference type="Proteomes" id="UP000240621">
    <property type="component" value="Unassembled WGS sequence"/>
</dbReference>
<dbReference type="Pfam" id="PF03372">
    <property type="entry name" value="Exo_endo_phos"/>
    <property type="match status" value="1"/>
</dbReference>
<accession>A0A2P8C9H7</accession>
<dbReference type="GO" id="GO:0004519">
    <property type="term" value="F:endonuclease activity"/>
    <property type="evidence" value="ECO:0007669"/>
    <property type="project" value="UniProtKB-KW"/>
</dbReference>
<keyword evidence="4" id="KW-0378">Hydrolase</keyword>
<dbReference type="Proteomes" id="UP000396862">
    <property type="component" value="Unassembled WGS sequence"/>
</dbReference>
<dbReference type="InterPro" id="IPR005135">
    <property type="entry name" value="Endo/exonuclease/phosphatase"/>
</dbReference>
<dbReference type="OrthoDB" id="9793162at2"/>
<dbReference type="Gene3D" id="3.60.10.10">
    <property type="entry name" value="Endonuclease/exonuclease/phosphatase"/>
    <property type="match status" value="1"/>
</dbReference>
<comment type="caution">
    <text evidence="4">The sequence shown here is derived from an EMBL/GenBank/DDBJ whole genome shotgun (WGS) entry which is preliminary data.</text>
</comment>
<gene>
    <name evidence="4" type="ORF">CLV93_10815</name>
    <name evidence="3" type="ORF">JCM18694_13900</name>
</gene>
<dbReference type="CDD" id="cd09083">
    <property type="entry name" value="EEP-1"/>
    <property type="match status" value="1"/>
</dbReference>
<reference evidence="3 6" key="2">
    <citation type="submission" date="2019-10" db="EMBL/GenBank/DDBJ databases">
        <title>Prolixibacter strains distinguished by the presence of nitrate reductase genes were adept at nitrate-dependent anaerobic corrosion of metallic iron and carbon steel.</title>
        <authorList>
            <person name="Iino T."/>
            <person name="Shono N."/>
            <person name="Ito K."/>
            <person name="Nakamura R."/>
            <person name="Sueoka K."/>
            <person name="Harayama S."/>
            <person name="Ohkuma M."/>
        </authorList>
    </citation>
    <scope>NUCLEOTIDE SEQUENCE [LARGE SCALE GENOMIC DNA]</scope>
    <source>
        <strain evidence="3 6">MIC1-1</strain>
    </source>
</reference>
<proteinExistence type="predicted"/>
<feature type="domain" description="Endonuclease/exonuclease/phosphatase" evidence="2">
    <location>
        <begin position="25"/>
        <end position="268"/>
    </location>
</feature>
<keyword evidence="6" id="KW-1185">Reference proteome</keyword>
<evidence type="ECO:0000313" key="6">
    <source>
        <dbReference type="Proteomes" id="UP000396862"/>
    </source>
</evidence>
<reference evidence="4 5" key="1">
    <citation type="submission" date="2018-03" db="EMBL/GenBank/DDBJ databases">
        <title>Genomic Encyclopedia of Archaeal and Bacterial Type Strains, Phase II (KMG-II): from individual species to whole genera.</title>
        <authorList>
            <person name="Goeker M."/>
        </authorList>
    </citation>
    <scope>NUCLEOTIDE SEQUENCE [LARGE SCALE GENOMIC DNA]</scope>
    <source>
        <strain evidence="4 5">DSM 27267</strain>
    </source>
</reference>
<name>A0A2P8C9H7_9BACT</name>
<keyword evidence="4" id="KW-0255">Endonuclease</keyword>
<evidence type="ECO:0000313" key="3">
    <source>
        <dbReference type="EMBL" id="GET21144.1"/>
    </source>
</evidence>
<dbReference type="EMBL" id="BLAU01000001">
    <property type="protein sequence ID" value="GET21144.1"/>
    <property type="molecule type" value="Genomic_DNA"/>
</dbReference>
<keyword evidence="4" id="KW-0269">Exonuclease</keyword>
<evidence type="ECO:0000313" key="4">
    <source>
        <dbReference type="EMBL" id="PSK81618.1"/>
    </source>
</evidence>
<dbReference type="InterPro" id="IPR036691">
    <property type="entry name" value="Endo/exonu/phosph_ase_sf"/>
</dbReference>